<dbReference type="GO" id="GO:0008236">
    <property type="term" value="F:serine-type peptidase activity"/>
    <property type="evidence" value="ECO:0007669"/>
    <property type="project" value="InterPro"/>
</dbReference>
<dbReference type="PANTHER" id="PTHR43265">
    <property type="entry name" value="ESTERASE ESTD"/>
    <property type="match status" value="1"/>
</dbReference>
<name>A0A5N1ILM2_9BACT</name>
<dbReference type="EMBL" id="VTWT01000009">
    <property type="protein sequence ID" value="KAA9327367.1"/>
    <property type="molecule type" value="Genomic_DNA"/>
</dbReference>
<accession>A0A5N1ILM2</accession>
<gene>
    <name evidence="2" type="ORF">F0P94_15745</name>
</gene>
<organism evidence="2 3">
    <name type="scientific">Adhaeribacter soli</name>
    <dbReference type="NCBI Taxonomy" id="2607655"/>
    <lineage>
        <taxon>Bacteria</taxon>
        <taxon>Pseudomonadati</taxon>
        <taxon>Bacteroidota</taxon>
        <taxon>Cytophagia</taxon>
        <taxon>Cytophagales</taxon>
        <taxon>Hymenobacteraceae</taxon>
        <taxon>Adhaeribacter</taxon>
    </lineage>
</organism>
<comment type="caution">
    <text evidence="2">The sequence shown here is derived from an EMBL/GenBank/DDBJ whole genome shotgun (WGS) entry which is preliminary data.</text>
</comment>
<dbReference type="SUPFAM" id="SSF53474">
    <property type="entry name" value="alpha/beta-Hydrolases"/>
    <property type="match status" value="1"/>
</dbReference>
<dbReference type="GO" id="GO:0006508">
    <property type="term" value="P:proteolysis"/>
    <property type="evidence" value="ECO:0007669"/>
    <property type="project" value="InterPro"/>
</dbReference>
<dbReference type="Pfam" id="PF00326">
    <property type="entry name" value="Peptidase_S9"/>
    <property type="match status" value="1"/>
</dbReference>
<dbReference type="RefSeq" id="WP_150904871.1">
    <property type="nucleotide sequence ID" value="NZ_VTWT01000009.1"/>
</dbReference>
<proteinExistence type="predicted"/>
<evidence type="ECO:0000313" key="3">
    <source>
        <dbReference type="Proteomes" id="UP000326570"/>
    </source>
</evidence>
<protein>
    <submittedName>
        <fullName evidence="2">Prolyl oligopeptidase family serine peptidase</fullName>
    </submittedName>
</protein>
<dbReference type="InterPro" id="IPR001375">
    <property type="entry name" value="Peptidase_S9_cat"/>
</dbReference>
<dbReference type="Proteomes" id="UP000326570">
    <property type="component" value="Unassembled WGS sequence"/>
</dbReference>
<dbReference type="GO" id="GO:0052689">
    <property type="term" value="F:carboxylic ester hydrolase activity"/>
    <property type="evidence" value="ECO:0007669"/>
    <property type="project" value="TreeGrafter"/>
</dbReference>
<dbReference type="Gene3D" id="3.40.50.1820">
    <property type="entry name" value="alpha/beta hydrolase"/>
    <property type="match status" value="1"/>
</dbReference>
<reference evidence="2 3" key="1">
    <citation type="submission" date="2019-09" db="EMBL/GenBank/DDBJ databases">
        <title>Genome sequence of Adhaeribacter sp. M2.</title>
        <authorList>
            <person name="Srinivasan S."/>
        </authorList>
    </citation>
    <scope>NUCLEOTIDE SEQUENCE [LARGE SCALE GENOMIC DNA]</scope>
    <source>
        <strain evidence="2 3">M2</strain>
    </source>
</reference>
<feature type="domain" description="Peptidase S9 prolyl oligopeptidase catalytic" evidence="1">
    <location>
        <begin position="150"/>
        <end position="322"/>
    </location>
</feature>
<evidence type="ECO:0000313" key="2">
    <source>
        <dbReference type="EMBL" id="KAA9327367.1"/>
    </source>
</evidence>
<dbReference type="PANTHER" id="PTHR43265:SF1">
    <property type="entry name" value="ESTERASE ESTD"/>
    <property type="match status" value="1"/>
</dbReference>
<dbReference type="AlphaFoldDB" id="A0A5N1ILM2"/>
<keyword evidence="3" id="KW-1185">Reference proteome</keyword>
<dbReference type="InterPro" id="IPR053145">
    <property type="entry name" value="AB_hydrolase_Est10"/>
</dbReference>
<dbReference type="InterPro" id="IPR029058">
    <property type="entry name" value="AB_hydrolase_fold"/>
</dbReference>
<sequence length="341" mass="39635">MSSNLFIRIIFLPFLLFNITFAFAQKHKPEDFGYRFVQTLYKKDTVNLVIVSKKGEAMKKKPVILFEKGSLPIPLIIEDDRGFFPIMPFDTKIFTEDYHLVFISKPGVPVRYPAHELSPRMEYNDPKTGLVPQFYQERNHLDYYVSRDVQILKFLKKQPWVDKNKMVIAGHSEGGTIMAKLATVSKDVTHVISSGQNPFGQMATIMAQTRAYDDSAGTYANAQFEFWEKLVNKSPDIPFPAGYNLEQQYRYQYGFSLPAIDYFKRIKVPVLVSYGTKDNCALYNDYMRITMIREQKKNFTFLPYIGLEHNYFKLDEQGKAIPDNVGWNNAAKDWKAWLEKQ</sequence>
<evidence type="ECO:0000259" key="1">
    <source>
        <dbReference type="Pfam" id="PF00326"/>
    </source>
</evidence>